<sequence>MAKYVTFFSYTAETWAKMIANPSDRRAAVQAAAESLGGSVDAAYFMFGAHDGFVITDLPDSGRAAGLSIAVSSTGAIRALETHEIFASSDLPAVLERAAAVQGTYREPGT</sequence>
<name>A0A4R6VCK9_9PSEU</name>
<dbReference type="Proteomes" id="UP000295705">
    <property type="component" value="Unassembled WGS sequence"/>
</dbReference>
<keyword evidence="2" id="KW-1185">Reference proteome</keyword>
<dbReference type="AlphaFoldDB" id="A0A4R6VCK9"/>
<evidence type="ECO:0000313" key="2">
    <source>
        <dbReference type="Proteomes" id="UP000295705"/>
    </source>
</evidence>
<organism evidence="1 2">
    <name type="scientific">Actinomycetospora succinea</name>
    <dbReference type="NCBI Taxonomy" id="663603"/>
    <lineage>
        <taxon>Bacteria</taxon>
        <taxon>Bacillati</taxon>
        <taxon>Actinomycetota</taxon>
        <taxon>Actinomycetes</taxon>
        <taxon>Pseudonocardiales</taxon>
        <taxon>Pseudonocardiaceae</taxon>
        <taxon>Actinomycetospora</taxon>
    </lineage>
</organism>
<dbReference type="InterPro" id="IPR014845">
    <property type="entry name" value="GYD/TTHA1554"/>
</dbReference>
<dbReference type="EMBL" id="SNYO01000003">
    <property type="protein sequence ID" value="TDQ60543.1"/>
    <property type="molecule type" value="Genomic_DNA"/>
</dbReference>
<accession>A0A4R6VCK9</accession>
<reference evidence="1 2" key="1">
    <citation type="submission" date="2019-03" db="EMBL/GenBank/DDBJ databases">
        <title>Genomic Encyclopedia of Type Strains, Phase IV (KMG-IV): sequencing the most valuable type-strain genomes for metagenomic binning, comparative biology and taxonomic classification.</title>
        <authorList>
            <person name="Goeker M."/>
        </authorList>
    </citation>
    <scope>NUCLEOTIDE SEQUENCE [LARGE SCALE GENOMIC DNA]</scope>
    <source>
        <strain evidence="1 2">DSM 45775</strain>
    </source>
</reference>
<evidence type="ECO:0000313" key="1">
    <source>
        <dbReference type="EMBL" id="TDQ60543.1"/>
    </source>
</evidence>
<dbReference type="RefSeq" id="WP_133826418.1">
    <property type="nucleotide sequence ID" value="NZ_BAABHR010000016.1"/>
</dbReference>
<gene>
    <name evidence="1" type="ORF">EV188_10336</name>
</gene>
<comment type="caution">
    <text evidence="1">The sequence shown here is derived from an EMBL/GenBank/DDBJ whole genome shotgun (WGS) entry which is preliminary data.</text>
</comment>
<dbReference type="OrthoDB" id="165683at2"/>
<protein>
    <submittedName>
        <fullName evidence="1">Uncharacterized protein with GYD domain</fullName>
    </submittedName>
</protein>
<proteinExistence type="predicted"/>
<dbReference type="Pfam" id="PF08734">
    <property type="entry name" value="GYD"/>
    <property type="match status" value="1"/>
</dbReference>